<dbReference type="EMBL" id="FSRA01000001">
    <property type="protein sequence ID" value="SIN67581.1"/>
    <property type="molecule type" value="Genomic_DNA"/>
</dbReference>
<protein>
    <submittedName>
        <fullName evidence="1">Uncharacterized protein</fullName>
    </submittedName>
</protein>
<evidence type="ECO:0000313" key="2">
    <source>
        <dbReference type="Proteomes" id="UP000185003"/>
    </source>
</evidence>
<accession>A0A1N6D9T8</accession>
<keyword evidence="2" id="KW-1185">Reference proteome</keyword>
<organism evidence="1 2">
    <name type="scientific">Chitinophaga niabensis</name>
    <dbReference type="NCBI Taxonomy" id="536979"/>
    <lineage>
        <taxon>Bacteria</taxon>
        <taxon>Pseudomonadati</taxon>
        <taxon>Bacteroidota</taxon>
        <taxon>Chitinophagia</taxon>
        <taxon>Chitinophagales</taxon>
        <taxon>Chitinophagaceae</taxon>
        <taxon>Chitinophaga</taxon>
    </lineage>
</organism>
<dbReference type="OrthoDB" id="6057423at2"/>
<evidence type="ECO:0000313" key="1">
    <source>
        <dbReference type="EMBL" id="SIN67581.1"/>
    </source>
</evidence>
<dbReference type="RefSeq" id="WP_074237620.1">
    <property type="nucleotide sequence ID" value="NZ_FSRA01000001.1"/>
</dbReference>
<reference evidence="1 2" key="1">
    <citation type="submission" date="2016-11" db="EMBL/GenBank/DDBJ databases">
        <authorList>
            <person name="Jaros S."/>
            <person name="Januszkiewicz K."/>
            <person name="Wedrychowicz H."/>
        </authorList>
    </citation>
    <scope>NUCLEOTIDE SEQUENCE [LARGE SCALE GENOMIC DNA]</scope>
    <source>
        <strain evidence="1 2">DSM 24787</strain>
    </source>
</reference>
<sequence length="260" mass="29818">MEKTGYIEIRITGSKGNLDLSPGNYDIREVIEVLEQVEGLIVPGDKKDRFPISYQLEAGSVRHVFKTSLQYIIGFNAVVGQVSKYQSVDFLDLPTAKAFETFQDIAFKKNYVFEVKTSLDNTNIVKIDKTTRFCRTEAIWVDAEFYFYGKITSMGGKERSNIHLATEDMGILIIQTEKEYLAKLENNLLYKNYGVRAVGKQHAETGEIDKTTLRFLELINYQPAYDEDYLKELRSKAKNNWSGSIDPDKWLREIRGGYDA</sequence>
<dbReference type="Proteomes" id="UP000185003">
    <property type="component" value="Unassembled WGS sequence"/>
</dbReference>
<name>A0A1N6D9T8_9BACT</name>
<proteinExistence type="predicted"/>
<gene>
    <name evidence="1" type="ORF">SAMN04488055_0517</name>
</gene>
<dbReference type="AlphaFoldDB" id="A0A1N6D9T8"/>